<dbReference type="Pfam" id="PF00593">
    <property type="entry name" value="TonB_dep_Rec_b-barrel"/>
    <property type="match status" value="1"/>
</dbReference>
<dbReference type="InterPro" id="IPR036942">
    <property type="entry name" value="Beta-barrel_TonB_sf"/>
</dbReference>
<dbReference type="PATRIC" id="fig|1121022.4.peg.3204"/>
<dbReference type="Pfam" id="PF07715">
    <property type="entry name" value="Plug"/>
    <property type="match status" value="1"/>
</dbReference>
<feature type="domain" description="TonB-dependent receptor-like beta-barrel" evidence="14">
    <location>
        <begin position="250"/>
        <end position="707"/>
    </location>
</feature>
<keyword evidence="17" id="KW-1185">Reference proteome</keyword>
<dbReference type="InterPro" id="IPR039426">
    <property type="entry name" value="TonB-dep_rcpt-like"/>
</dbReference>
<keyword evidence="13" id="KW-0732">Signal</keyword>
<dbReference type="OrthoDB" id="7176070at2"/>
<dbReference type="GO" id="GO:0006826">
    <property type="term" value="P:iron ion transport"/>
    <property type="evidence" value="ECO:0007669"/>
    <property type="project" value="UniProtKB-KW"/>
</dbReference>
<keyword evidence="9 11" id="KW-0472">Membrane</keyword>
<evidence type="ECO:0000313" key="16">
    <source>
        <dbReference type="EMBL" id="ESQ88695.1"/>
    </source>
</evidence>
<gene>
    <name evidence="16" type="ORF">ABENE_15750</name>
</gene>
<dbReference type="EMBL" id="AWGB01000035">
    <property type="protein sequence ID" value="ESQ88695.1"/>
    <property type="molecule type" value="Genomic_DNA"/>
</dbReference>
<feature type="domain" description="TonB-dependent receptor plug" evidence="15">
    <location>
        <begin position="55"/>
        <end position="163"/>
    </location>
</feature>
<dbReference type="PANTHER" id="PTHR32552">
    <property type="entry name" value="FERRICHROME IRON RECEPTOR-RELATED"/>
    <property type="match status" value="1"/>
</dbReference>
<keyword evidence="8 12" id="KW-0798">TonB box</keyword>
<dbReference type="AlphaFoldDB" id="V4PT46"/>
<organism evidence="16 17">
    <name type="scientific">Asticcacaulis benevestitus DSM 16100 = ATCC BAA-896</name>
    <dbReference type="NCBI Taxonomy" id="1121022"/>
    <lineage>
        <taxon>Bacteria</taxon>
        <taxon>Pseudomonadati</taxon>
        <taxon>Pseudomonadota</taxon>
        <taxon>Alphaproteobacteria</taxon>
        <taxon>Caulobacterales</taxon>
        <taxon>Caulobacteraceae</taxon>
        <taxon>Asticcacaulis</taxon>
    </lineage>
</organism>
<dbReference type="STRING" id="1121022.GCA_000376105_03471"/>
<evidence type="ECO:0008006" key="18">
    <source>
        <dbReference type="Google" id="ProtNLM"/>
    </source>
</evidence>
<dbReference type="PROSITE" id="PS52016">
    <property type="entry name" value="TONB_DEPENDENT_REC_3"/>
    <property type="match status" value="1"/>
</dbReference>
<evidence type="ECO:0000256" key="4">
    <source>
        <dbReference type="ARBA" id="ARBA00022496"/>
    </source>
</evidence>
<keyword evidence="10 11" id="KW-0998">Cell outer membrane</keyword>
<evidence type="ECO:0000259" key="15">
    <source>
        <dbReference type="Pfam" id="PF07715"/>
    </source>
</evidence>
<evidence type="ECO:0000256" key="3">
    <source>
        <dbReference type="ARBA" id="ARBA00022452"/>
    </source>
</evidence>
<dbReference type="Proteomes" id="UP000017837">
    <property type="component" value="Unassembled WGS sequence"/>
</dbReference>
<sequence length="748" mass="80593">MVRISTTALSQTLALLMTGASLLALAGPAYAQDSTTAANDTTEVIVTASKRKERVQAVPQTVNVVTSEALKEAHIESFQEVAVLSAGLSLTRTSGDEQSVSLRGIKMPGLGGIGGTTNTVDVYFNEVPVATQDAFNSIYDIGQIEVLRGPQGTLRGRTSPSGAITVNTLRPNFSGSDGFVQGSLSDSNGKNLQAAYGGPITNTLAFRLAGLYDSNDDNGVKDIANGDKSHHETRSLRGTLMWRPTDDLEVSLVTQGLRDDRAFYRSVSGTGTAISKNAGETYRLDDLTALNSGKNYSDSTAVTTVLQARYDLGDYQINYVGGYTDSTFAQNIDLDFANTGIMLPSNIVQSIKQKTATNEFRFESKANPVYNFTYGVFSSHNEFAQVTSVVPFTSNALNAKTIKDYGIFTNQRFNLTQKDKVQFGLRYSHFEVERAVGSITYQATTGNASYQHEFSRDLMLYASYGTSFRPGSGGANTGNNPIPTSFYNFGSEHSDSLELGIKSQWFARRLTTNLAIFKQNYDGYIGSSFIIACTGVPSTTGTAYATADGTATGSSCNDTMFSNGNAVSSGIEFEGRFLVTPDWSVGLNATYTDAHYDSATVPCNDYNGDGTPDVTGVPKVQLGHYVSTCISNASLGQLPKVSITASTDYGFKLWGLDAYIRANAAYHDEAYFPQTAWTQPSYTVVNGFVGLKGPDGKWEASLYAKNLLDNVVQDTDGGPWYTLGQNTGYRIGTVTKGREVGITLRRDF</sequence>
<evidence type="ECO:0000256" key="6">
    <source>
        <dbReference type="ARBA" id="ARBA00023004"/>
    </source>
</evidence>
<reference evidence="16 17" key="1">
    <citation type="journal article" date="2014" name="Nature">
        <title>Sequential evolution of bacterial morphology by co-option of a developmental regulator.</title>
        <authorList>
            <person name="Jiang C."/>
            <person name="Brown P.J."/>
            <person name="Ducret A."/>
            <person name="Brun Y.V."/>
        </authorList>
    </citation>
    <scope>NUCLEOTIDE SEQUENCE [LARGE SCALE GENOMIC DNA]</scope>
    <source>
        <strain evidence="16 17">DSM 16100</strain>
    </source>
</reference>
<evidence type="ECO:0000256" key="8">
    <source>
        <dbReference type="ARBA" id="ARBA00023077"/>
    </source>
</evidence>
<protein>
    <recommendedName>
        <fullName evidence="18">TonB-denpendent receptor</fullName>
    </recommendedName>
</protein>
<feature type="signal peptide" evidence="13">
    <location>
        <begin position="1"/>
        <end position="31"/>
    </location>
</feature>
<evidence type="ECO:0000256" key="7">
    <source>
        <dbReference type="ARBA" id="ARBA00023065"/>
    </source>
</evidence>
<dbReference type="RefSeq" id="WP_018083147.1">
    <property type="nucleotide sequence ID" value="NZ_AQWM01000024.1"/>
</dbReference>
<comment type="caution">
    <text evidence="16">The sequence shown here is derived from an EMBL/GenBank/DDBJ whole genome shotgun (WGS) entry which is preliminary data.</text>
</comment>
<dbReference type="InterPro" id="IPR012910">
    <property type="entry name" value="Plug_dom"/>
</dbReference>
<keyword evidence="4" id="KW-0410">Iron transport</keyword>
<keyword evidence="7" id="KW-0406">Ion transport</keyword>
<evidence type="ECO:0000256" key="2">
    <source>
        <dbReference type="ARBA" id="ARBA00022448"/>
    </source>
</evidence>
<evidence type="ECO:0000256" key="9">
    <source>
        <dbReference type="ARBA" id="ARBA00023136"/>
    </source>
</evidence>
<evidence type="ECO:0000313" key="17">
    <source>
        <dbReference type="Proteomes" id="UP000017837"/>
    </source>
</evidence>
<evidence type="ECO:0000256" key="11">
    <source>
        <dbReference type="PROSITE-ProRule" id="PRU01360"/>
    </source>
</evidence>
<evidence type="ECO:0000256" key="13">
    <source>
        <dbReference type="SAM" id="SignalP"/>
    </source>
</evidence>
<accession>V4PT46</accession>
<keyword evidence="6" id="KW-0408">Iron</keyword>
<feature type="chain" id="PRO_5004725343" description="TonB-denpendent receptor" evidence="13">
    <location>
        <begin position="32"/>
        <end position="748"/>
    </location>
</feature>
<dbReference type="PANTHER" id="PTHR32552:SF81">
    <property type="entry name" value="TONB-DEPENDENT OUTER MEMBRANE RECEPTOR"/>
    <property type="match status" value="1"/>
</dbReference>
<name>V4PT46_9CAUL</name>
<keyword evidence="3 11" id="KW-1134">Transmembrane beta strand</keyword>
<evidence type="ECO:0000256" key="1">
    <source>
        <dbReference type="ARBA" id="ARBA00004571"/>
    </source>
</evidence>
<keyword evidence="5 11" id="KW-0812">Transmembrane</keyword>
<evidence type="ECO:0000256" key="5">
    <source>
        <dbReference type="ARBA" id="ARBA00022692"/>
    </source>
</evidence>
<dbReference type="InterPro" id="IPR000531">
    <property type="entry name" value="Beta-barrel_TonB"/>
</dbReference>
<evidence type="ECO:0000259" key="14">
    <source>
        <dbReference type="Pfam" id="PF00593"/>
    </source>
</evidence>
<evidence type="ECO:0000256" key="12">
    <source>
        <dbReference type="RuleBase" id="RU003357"/>
    </source>
</evidence>
<comment type="subcellular location">
    <subcellularLocation>
        <location evidence="1 11">Cell outer membrane</location>
        <topology evidence="1 11">Multi-pass membrane protein</topology>
    </subcellularLocation>
</comment>
<dbReference type="Gene3D" id="2.40.170.20">
    <property type="entry name" value="TonB-dependent receptor, beta-barrel domain"/>
    <property type="match status" value="1"/>
</dbReference>
<evidence type="ECO:0000256" key="10">
    <source>
        <dbReference type="ARBA" id="ARBA00023237"/>
    </source>
</evidence>
<keyword evidence="2 11" id="KW-0813">Transport</keyword>
<comment type="similarity">
    <text evidence="11 12">Belongs to the TonB-dependent receptor family.</text>
</comment>
<proteinExistence type="inferred from homology"/>
<dbReference type="eggNOG" id="COG4771">
    <property type="taxonomic scope" value="Bacteria"/>
</dbReference>
<dbReference type="GO" id="GO:0009279">
    <property type="term" value="C:cell outer membrane"/>
    <property type="evidence" value="ECO:0007669"/>
    <property type="project" value="UniProtKB-SubCell"/>
</dbReference>
<dbReference type="SUPFAM" id="SSF56935">
    <property type="entry name" value="Porins"/>
    <property type="match status" value="1"/>
</dbReference>